<evidence type="ECO:0008006" key="4">
    <source>
        <dbReference type="Google" id="ProtNLM"/>
    </source>
</evidence>
<dbReference type="EMBL" id="CAXLJM020000065">
    <property type="protein sequence ID" value="CAL8121107.1"/>
    <property type="molecule type" value="Genomic_DNA"/>
</dbReference>
<keyword evidence="1" id="KW-0812">Transmembrane</keyword>
<keyword evidence="1" id="KW-1133">Transmembrane helix</keyword>
<feature type="transmembrane region" description="Helical" evidence="1">
    <location>
        <begin position="497"/>
        <end position="517"/>
    </location>
</feature>
<dbReference type="Proteomes" id="UP001642540">
    <property type="component" value="Unassembled WGS sequence"/>
</dbReference>
<keyword evidence="3" id="KW-1185">Reference proteome</keyword>
<comment type="caution">
    <text evidence="2">The sequence shown here is derived from an EMBL/GenBank/DDBJ whole genome shotgun (WGS) entry which is preliminary data.</text>
</comment>
<proteinExistence type="predicted"/>
<evidence type="ECO:0000313" key="2">
    <source>
        <dbReference type="EMBL" id="CAL8121107.1"/>
    </source>
</evidence>
<feature type="transmembrane region" description="Helical" evidence="1">
    <location>
        <begin position="250"/>
        <end position="268"/>
    </location>
</feature>
<organism evidence="2 3">
    <name type="scientific">Orchesella dallaii</name>
    <dbReference type="NCBI Taxonomy" id="48710"/>
    <lineage>
        <taxon>Eukaryota</taxon>
        <taxon>Metazoa</taxon>
        <taxon>Ecdysozoa</taxon>
        <taxon>Arthropoda</taxon>
        <taxon>Hexapoda</taxon>
        <taxon>Collembola</taxon>
        <taxon>Entomobryomorpha</taxon>
        <taxon>Entomobryoidea</taxon>
        <taxon>Orchesellidae</taxon>
        <taxon>Orchesellinae</taxon>
        <taxon>Orchesella</taxon>
    </lineage>
</organism>
<name>A0ABP1R602_9HEXA</name>
<feature type="transmembrane region" description="Helical" evidence="1">
    <location>
        <begin position="297"/>
        <end position="323"/>
    </location>
</feature>
<sequence length="560" mass="64522">MSTLSAVNTVFKFIDIVIPSRSLFLFVIIDYGNFIYRIQNQNDVPLWISESLPIFPALKAVINIQSSHITNKSVARSTITFICNSYCNTPPMKLQNSDFLASNFYSIHFALFRNANLKFLPGVAKDTFGYIGSAPYLNYCFMAIKSLETACRSDIMTMLILATLHNSSLYLVAGAPEPNARYEVYEPYGFVEHIAYSMFYMNYFLPASHLNQLTFERYDSNVLFYCDKSKHKISSGSMEFTFWYQPLTPGIWICIVFTLITSTFYLYIDHNISSVLISVLHLISSALGQQTWELRRYIFVVCALAFMCSVYGNSILSIITVVLPPKGADSLKDLLTAGYRILFLSKLSALMPQDVFQFDFQLLHLSEFLHHAFYTVNNTGLIKDIIPLMAENGNKFATIHDASISTLVLKDISHRIRLVEPEFTCFKLEQPLNPKIYFWKINTENSFWISKSLGQIVDSGLFFQWDAWSTWRHLLTLKQLGDIIEHLEPEYINLQRFRPIISICAGLLIVCTTVFVFEKWITYRRRKLTAPKISLEQVHIKLIQVEPLIKIKNHEDIIYR</sequence>
<protein>
    <recommendedName>
        <fullName evidence="4">Ionotropic receptor</fullName>
    </recommendedName>
</protein>
<gene>
    <name evidence="2" type="ORF">ODALV1_LOCUS19222</name>
</gene>
<reference evidence="2 3" key="1">
    <citation type="submission" date="2024-08" db="EMBL/GenBank/DDBJ databases">
        <authorList>
            <person name="Cucini C."/>
            <person name="Frati F."/>
        </authorList>
    </citation>
    <scope>NUCLEOTIDE SEQUENCE [LARGE SCALE GENOMIC DNA]</scope>
</reference>
<evidence type="ECO:0000256" key="1">
    <source>
        <dbReference type="SAM" id="Phobius"/>
    </source>
</evidence>
<keyword evidence="1" id="KW-0472">Membrane</keyword>
<evidence type="ECO:0000313" key="3">
    <source>
        <dbReference type="Proteomes" id="UP001642540"/>
    </source>
</evidence>
<accession>A0ABP1R602</accession>